<dbReference type="Pfam" id="PF07081">
    <property type="entry name" value="DUF1349"/>
    <property type="match status" value="1"/>
</dbReference>
<dbReference type="PANTHER" id="PTHR35332">
    <property type="entry name" value="REGULATION OF ENOLASE PROTEIN 1"/>
    <property type="match status" value="1"/>
</dbReference>
<keyword evidence="2" id="KW-1185">Reference proteome</keyword>
<dbReference type="Proteomes" id="UP000431533">
    <property type="component" value="Unassembled WGS sequence"/>
</dbReference>
<comment type="caution">
    <text evidence="1">The sequence shown here is derived from an EMBL/GenBank/DDBJ whole genome shotgun (WGS) entry which is preliminary data.</text>
</comment>
<name>A0A8H8QUK6_9HELO</name>
<reference evidence="1 2" key="1">
    <citation type="submission" date="2018-05" db="EMBL/GenBank/DDBJ databases">
        <title>Genome sequencing and assembly of the regulated plant pathogen Lachnellula willkommii and related sister species for the development of diagnostic species identification markers.</title>
        <authorList>
            <person name="Giroux E."/>
            <person name="Bilodeau G."/>
        </authorList>
    </citation>
    <scope>NUCLEOTIDE SEQUENCE [LARGE SCALE GENOMIC DNA]</scope>
    <source>
        <strain evidence="1 2">CBS 185.66</strain>
    </source>
</reference>
<evidence type="ECO:0000313" key="1">
    <source>
        <dbReference type="EMBL" id="TVY23102.1"/>
    </source>
</evidence>
<dbReference type="OrthoDB" id="42525at2759"/>
<dbReference type="InterPro" id="IPR009784">
    <property type="entry name" value="DUF1349"/>
</dbReference>
<dbReference type="Gene3D" id="2.60.120.200">
    <property type="match status" value="1"/>
</dbReference>
<dbReference type="AlphaFoldDB" id="A0A8H8QUK6"/>
<dbReference type="PANTHER" id="PTHR35332:SF2">
    <property type="entry name" value="REGULATION OF ENOLASE PROTEIN 1"/>
    <property type="match status" value="1"/>
</dbReference>
<dbReference type="GeneID" id="41988300"/>
<sequence length="260" mass="28605">MLLETVNTVSEQAPIIDTQKPFTLSIPPKTDVFVSPVLGYHFSAPVIYTKIATDSFKSSRATISVPFQLPSPNSESGSNPTIQYDQAGLIFVLPTPSLPKPSRAHPGSHSGIKTGVHPKWVKAGIEVWEGKAWGSIVVRDRWSDWSLFELPASALGAHAGILGNKPSATINLETNRVGDALMIYMVEEGQEPIPVRKVPWWFMEDETEDAFWVGVYGARPDPFDEATRNLEVEFAGFEVESKASGCIKELTTFNVLTLFE</sequence>
<evidence type="ECO:0000313" key="2">
    <source>
        <dbReference type="Proteomes" id="UP000431533"/>
    </source>
</evidence>
<protein>
    <submittedName>
        <fullName evidence="1">Uncharacterized protein</fullName>
    </submittedName>
</protein>
<accession>A0A8H8QUK6</accession>
<dbReference type="RefSeq" id="XP_031001890.1">
    <property type="nucleotide sequence ID" value="XM_031153023.1"/>
</dbReference>
<gene>
    <name evidence="1" type="ORF">LHYA1_G008102</name>
</gene>
<proteinExistence type="predicted"/>
<organism evidence="1 2">
    <name type="scientific">Lachnellula hyalina</name>
    <dbReference type="NCBI Taxonomy" id="1316788"/>
    <lineage>
        <taxon>Eukaryota</taxon>
        <taxon>Fungi</taxon>
        <taxon>Dikarya</taxon>
        <taxon>Ascomycota</taxon>
        <taxon>Pezizomycotina</taxon>
        <taxon>Leotiomycetes</taxon>
        <taxon>Helotiales</taxon>
        <taxon>Lachnaceae</taxon>
        <taxon>Lachnellula</taxon>
    </lineage>
</organism>
<dbReference type="EMBL" id="QGMH01000203">
    <property type="protein sequence ID" value="TVY23102.1"/>
    <property type="molecule type" value="Genomic_DNA"/>
</dbReference>